<keyword evidence="1" id="KW-0378">Hydrolase</keyword>
<dbReference type="InterPro" id="IPR011059">
    <property type="entry name" value="Metal-dep_hydrolase_composite"/>
</dbReference>
<accession>A0ABU2LKY2</accession>
<dbReference type="Pfam" id="PF01979">
    <property type="entry name" value="Amidohydro_1"/>
    <property type="match status" value="1"/>
</dbReference>
<dbReference type="Proteomes" id="UP001183420">
    <property type="component" value="Unassembled WGS sequence"/>
</dbReference>
<organism evidence="3 4">
    <name type="scientific">Streptomyces millisiae</name>
    <dbReference type="NCBI Taxonomy" id="3075542"/>
    <lineage>
        <taxon>Bacteria</taxon>
        <taxon>Bacillati</taxon>
        <taxon>Actinomycetota</taxon>
        <taxon>Actinomycetes</taxon>
        <taxon>Kitasatosporales</taxon>
        <taxon>Streptomycetaceae</taxon>
        <taxon>Streptomyces</taxon>
    </lineage>
</organism>
<dbReference type="InterPro" id="IPR006680">
    <property type="entry name" value="Amidohydro-rel"/>
</dbReference>
<proteinExistence type="predicted"/>
<dbReference type="SUPFAM" id="SSF51556">
    <property type="entry name" value="Metallo-dependent hydrolases"/>
    <property type="match status" value="1"/>
</dbReference>
<gene>
    <name evidence="3" type="ORF">RNC47_07820</name>
</gene>
<protein>
    <submittedName>
        <fullName evidence="3">Amidohydrolase family protein</fullName>
    </submittedName>
</protein>
<dbReference type="PANTHER" id="PTHR43794">
    <property type="entry name" value="AMINOHYDROLASE SSNA-RELATED"/>
    <property type="match status" value="1"/>
</dbReference>
<dbReference type="SUPFAM" id="SSF51338">
    <property type="entry name" value="Composite domain of metallo-dependent hydrolases"/>
    <property type="match status" value="1"/>
</dbReference>
<evidence type="ECO:0000313" key="4">
    <source>
        <dbReference type="Proteomes" id="UP001183420"/>
    </source>
</evidence>
<keyword evidence="4" id="KW-1185">Reference proteome</keyword>
<reference evidence="4" key="1">
    <citation type="submission" date="2023-07" db="EMBL/GenBank/DDBJ databases">
        <title>30 novel species of actinomycetes from the DSMZ collection.</title>
        <authorList>
            <person name="Nouioui I."/>
        </authorList>
    </citation>
    <scope>NUCLEOTIDE SEQUENCE [LARGE SCALE GENOMIC DNA]</scope>
    <source>
        <strain evidence="4">DSM 44918</strain>
    </source>
</reference>
<dbReference type="PANTHER" id="PTHR43794:SF11">
    <property type="entry name" value="AMIDOHYDROLASE-RELATED DOMAIN-CONTAINING PROTEIN"/>
    <property type="match status" value="1"/>
</dbReference>
<dbReference type="Gene3D" id="2.30.40.10">
    <property type="entry name" value="Urease, subunit C, domain 1"/>
    <property type="match status" value="1"/>
</dbReference>
<dbReference type="EMBL" id="JAVREM010000005">
    <property type="protein sequence ID" value="MDT0318239.1"/>
    <property type="molecule type" value="Genomic_DNA"/>
</dbReference>
<dbReference type="InterPro" id="IPR050287">
    <property type="entry name" value="MTA/SAH_deaminase"/>
</dbReference>
<evidence type="ECO:0000313" key="3">
    <source>
        <dbReference type="EMBL" id="MDT0318239.1"/>
    </source>
</evidence>
<name>A0ABU2LKY2_9ACTN</name>
<dbReference type="RefSeq" id="WP_311596780.1">
    <property type="nucleotide sequence ID" value="NZ_JAVREM010000005.1"/>
</dbReference>
<sequence length="413" mass="42493">MERLLIRTALLIDTDPEAVALPAHDLLIEDGRIAAVGPGLATPREATVIDGRELIVLPGFVDAHRHVWQAALRGVAADDSDLGGYLTRVLGEIAPRYRPSDVHVGTLAGALECLASGITTVQDYAHILFTPDHAEAAILALRGAGIRAVLALGQPPFGEGLTPDQVRAVHREHFVTAPDDLVTLALAPLGPAYSPMESVEEHWGLAAELGLRLYTHIASGPVAERPIAALRSAGLLGPHLTFAHGNSLPDDELVLIAEAGAAVVACPVVEARMGFGPPLPDRLREHGVTAALGVDIVSATAGDMFSLMRAALAGGRLSPADVLRQATIGGATALGLADRVGSLGVGKQADLVLLRATDINLLGGRHDPVATVVTAAHPGNVHTVLVAGQPVPLDVPADLTTALAASAAHVTAG</sequence>
<evidence type="ECO:0000256" key="1">
    <source>
        <dbReference type="ARBA" id="ARBA00022801"/>
    </source>
</evidence>
<dbReference type="InterPro" id="IPR032466">
    <property type="entry name" value="Metal_Hydrolase"/>
</dbReference>
<feature type="domain" description="Amidohydrolase-related" evidence="2">
    <location>
        <begin position="55"/>
        <end position="391"/>
    </location>
</feature>
<evidence type="ECO:0000259" key="2">
    <source>
        <dbReference type="Pfam" id="PF01979"/>
    </source>
</evidence>
<comment type="caution">
    <text evidence="3">The sequence shown here is derived from an EMBL/GenBank/DDBJ whole genome shotgun (WGS) entry which is preliminary data.</text>
</comment>
<dbReference type="Gene3D" id="3.20.20.140">
    <property type="entry name" value="Metal-dependent hydrolases"/>
    <property type="match status" value="1"/>
</dbReference>